<evidence type="ECO:0000259" key="2">
    <source>
        <dbReference type="Pfam" id="PF13439"/>
    </source>
</evidence>
<feature type="domain" description="Glycosyl transferase family 1" evidence="1">
    <location>
        <begin position="182"/>
        <end position="356"/>
    </location>
</feature>
<feature type="domain" description="Glycosyltransferase subfamily 4-like N-terminal" evidence="2">
    <location>
        <begin position="20"/>
        <end position="180"/>
    </location>
</feature>
<proteinExistence type="predicted"/>
<evidence type="ECO:0000313" key="3">
    <source>
        <dbReference type="EMBL" id="MFD0989550.1"/>
    </source>
</evidence>
<dbReference type="InterPro" id="IPR001296">
    <property type="entry name" value="Glyco_trans_1"/>
</dbReference>
<dbReference type="PANTHER" id="PTHR45947:SF3">
    <property type="entry name" value="SULFOQUINOVOSYL TRANSFERASE SQD2"/>
    <property type="match status" value="1"/>
</dbReference>
<evidence type="ECO:0000313" key="4">
    <source>
        <dbReference type="Proteomes" id="UP001597061"/>
    </source>
</evidence>
<dbReference type="InterPro" id="IPR028098">
    <property type="entry name" value="Glyco_trans_4-like_N"/>
</dbReference>
<dbReference type="InterPro" id="IPR050194">
    <property type="entry name" value="Glycosyltransferase_grp1"/>
</dbReference>
<dbReference type="Proteomes" id="UP001597061">
    <property type="component" value="Unassembled WGS sequence"/>
</dbReference>
<dbReference type="PANTHER" id="PTHR45947">
    <property type="entry name" value="SULFOQUINOVOSYL TRANSFERASE SQD2"/>
    <property type="match status" value="1"/>
</dbReference>
<keyword evidence="4" id="KW-1185">Reference proteome</keyword>
<dbReference type="RefSeq" id="WP_379925128.1">
    <property type="nucleotide sequence ID" value="NZ_JBHTJI010000001.1"/>
</dbReference>
<dbReference type="CDD" id="cd03801">
    <property type="entry name" value="GT4_PimA-like"/>
    <property type="match status" value="1"/>
</dbReference>
<dbReference type="Pfam" id="PF13439">
    <property type="entry name" value="Glyco_transf_4"/>
    <property type="match status" value="1"/>
</dbReference>
<protein>
    <submittedName>
        <fullName evidence="3">Glycosyltransferase family 4 protein</fullName>
        <ecNumber evidence="3">2.4.-.-</ecNumber>
    </submittedName>
</protein>
<dbReference type="EC" id="2.4.-.-" evidence="3"/>
<dbReference type="EMBL" id="JBHTJI010000001">
    <property type="protein sequence ID" value="MFD0989550.1"/>
    <property type="molecule type" value="Genomic_DNA"/>
</dbReference>
<name>A0ABW3JGD3_9FLAO</name>
<dbReference type="Gene3D" id="3.40.50.2000">
    <property type="entry name" value="Glycogen Phosphorylase B"/>
    <property type="match status" value="2"/>
</dbReference>
<comment type="caution">
    <text evidence="3">The sequence shown here is derived from an EMBL/GenBank/DDBJ whole genome shotgun (WGS) entry which is preliminary data.</text>
</comment>
<keyword evidence="3" id="KW-0808">Transferase</keyword>
<sequence>MKIGFITPEYPHAQLNVAAGIGTSIKNLAVALVKKGITVTVFVYQQNSDAIIFDEGVTIHKIAKKQYRFLTWYYYRLQLQNHINTIVAQQKIDLIEAPDWTGITAFMRFKVPLVIRFHGSDAYFCKLENRKQKFKNFLFEKLALKKASAFIAPTTFAGEETAKIFRLDKSKIKTIHYGLQIENFVNQSPLNYNKNTILYIGTIIRKKGVFELAEIFNKVVEINPEATLILIGNDAFDIQTGSSSTYKLVENLFSNEAKKNVNYLGKVSYSEVKNHIKNAHICVFPSFAETLGMVTIESMALQKPVVNTSIGWAKELITDGVDGFLVHPSNTDLYAKRILELFSNKKLCETIGVHARAKVETLFDITKNAEVNIQYYKSIIE</sequence>
<accession>A0ABW3JGD3</accession>
<dbReference type="GO" id="GO:0016757">
    <property type="term" value="F:glycosyltransferase activity"/>
    <property type="evidence" value="ECO:0007669"/>
    <property type="project" value="UniProtKB-KW"/>
</dbReference>
<keyword evidence="3" id="KW-0328">Glycosyltransferase</keyword>
<gene>
    <name evidence="3" type="ORF">ACFQ1R_05545</name>
</gene>
<evidence type="ECO:0000259" key="1">
    <source>
        <dbReference type="Pfam" id="PF00534"/>
    </source>
</evidence>
<dbReference type="Pfam" id="PF00534">
    <property type="entry name" value="Glycos_transf_1"/>
    <property type="match status" value="1"/>
</dbReference>
<organism evidence="3 4">
    <name type="scientific">Mariniflexile jejuense</name>
    <dbReference type="NCBI Taxonomy" id="1173582"/>
    <lineage>
        <taxon>Bacteria</taxon>
        <taxon>Pseudomonadati</taxon>
        <taxon>Bacteroidota</taxon>
        <taxon>Flavobacteriia</taxon>
        <taxon>Flavobacteriales</taxon>
        <taxon>Flavobacteriaceae</taxon>
        <taxon>Mariniflexile</taxon>
    </lineage>
</organism>
<dbReference type="SUPFAM" id="SSF53756">
    <property type="entry name" value="UDP-Glycosyltransferase/glycogen phosphorylase"/>
    <property type="match status" value="1"/>
</dbReference>
<reference evidence="4" key="1">
    <citation type="journal article" date="2019" name="Int. J. Syst. Evol. Microbiol.">
        <title>The Global Catalogue of Microorganisms (GCM) 10K type strain sequencing project: providing services to taxonomists for standard genome sequencing and annotation.</title>
        <authorList>
            <consortium name="The Broad Institute Genomics Platform"/>
            <consortium name="The Broad Institute Genome Sequencing Center for Infectious Disease"/>
            <person name="Wu L."/>
            <person name="Ma J."/>
        </authorList>
    </citation>
    <scope>NUCLEOTIDE SEQUENCE [LARGE SCALE GENOMIC DNA]</scope>
    <source>
        <strain evidence="4">CCUG 62414</strain>
    </source>
</reference>